<dbReference type="RefSeq" id="WP_326018146.1">
    <property type="nucleotide sequence ID" value="NZ_JAOZYC010000122.1"/>
</dbReference>
<evidence type="ECO:0000313" key="1">
    <source>
        <dbReference type="EMBL" id="MEB8339773.1"/>
    </source>
</evidence>
<organism evidence="1 2">
    <name type="scientific">Streptomyces endophyticus</name>
    <dbReference type="NCBI Taxonomy" id="714166"/>
    <lineage>
        <taxon>Bacteria</taxon>
        <taxon>Bacillati</taxon>
        <taxon>Actinomycetota</taxon>
        <taxon>Actinomycetes</taxon>
        <taxon>Kitasatosporales</taxon>
        <taxon>Streptomycetaceae</taxon>
        <taxon>Streptomyces</taxon>
    </lineage>
</organism>
<dbReference type="SMART" id="SM01260">
    <property type="entry name" value="LANC_like"/>
    <property type="match status" value="1"/>
</dbReference>
<dbReference type="Gene3D" id="1.50.10.20">
    <property type="match status" value="1"/>
</dbReference>
<dbReference type="EMBL" id="JAOZYC010000122">
    <property type="protein sequence ID" value="MEB8339773.1"/>
    <property type="molecule type" value="Genomic_DNA"/>
</dbReference>
<keyword evidence="2" id="KW-1185">Reference proteome</keyword>
<dbReference type="CDD" id="cd04793">
    <property type="entry name" value="LanC"/>
    <property type="match status" value="1"/>
</dbReference>
<protein>
    <submittedName>
        <fullName evidence="1">Lanthionine synthetase C family protein</fullName>
    </submittedName>
</protein>
<comment type="caution">
    <text evidence="1">The sequence shown here is derived from an EMBL/GenBank/DDBJ whole genome shotgun (WGS) entry which is preliminary data.</text>
</comment>
<dbReference type="PRINTS" id="PR01950">
    <property type="entry name" value="LANCSUPER"/>
</dbReference>
<dbReference type="InterPro" id="IPR033889">
    <property type="entry name" value="LanC"/>
</dbReference>
<proteinExistence type="predicted"/>
<name>A0ABU6F6X9_9ACTN</name>
<dbReference type="InterPro" id="IPR007822">
    <property type="entry name" value="LANC-like"/>
</dbReference>
<evidence type="ECO:0000313" key="2">
    <source>
        <dbReference type="Proteomes" id="UP001354931"/>
    </source>
</evidence>
<sequence>MPTLAMAAQKITDSLGAPPRPITPVNSKLLQSLAKGLPGMALVHIERAHQGLADWSTAQQWLSTATAEKVRTHRSDGLFYGLPSLTFVLNSSGGRGEQYVVEMDVLLARITKLRLQRAQARISAGIEPELREFDLVYGLTGLGAYWLTRNPQGTQLKAVLAYLARLTEPLHNTDDPRPAWWTSHDPHMRLTDAYPDGHGNFGMAHGITGPLALLSLALLSGVEVPGQRTAIERICTWLDDWEQTSPSGPWWPQWITLADVSARCPSQPAPLRPSWCYGTPGIARALQLAALATDNRIRRVTAERALAGCLADMNQRAQITDTSLCHGWAGFVHTLWHAARDAADPDLVAAPESLRTLLATHAMPQRAEGPGFLEGDAGLALVLHSVTDDKDPLSAWDACLLLNSPSRKDNR</sequence>
<dbReference type="SUPFAM" id="SSF158745">
    <property type="entry name" value="LanC-like"/>
    <property type="match status" value="1"/>
</dbReference>
<gene>
    <name evidence="1" type="ORF">OKJ99_19985</name>
</gene>
<reference evidence="1 2" key="1">
    <citation type="submission" date="2022-10" db="EMBL/GenBank/DDBJ databases">
        <authorList>
            <person name="Xie J."/>
            <person name="Shen N."/>
        </authorList>
    </citation>
    <scope>NUCLEOTIDE SEQUENCE [LARGE SCALE GENOMIC DNA]</scope>
    <source>
        <strain evidence="1 2">YIM65594</strain>
    </source>
</reference>
<dbReference type="Pfam" id="PF05147">
    <property type="entry name" value="LANC_like"/>
    <property type="match status" value="1"/>
</dbReference>
<dbReference type="PRINTS" id="PR01955">
    <property type="entry name" value="LANCFRANKIA"/>
</dbReference>
<dbReference type="Proteomes" id="UP001354931">
    <property type="component" value="Unassembled WGS sequence"/>
</dbReference>
<accession>A0ABU6F6X9</accession>